<organism evidence="9 10">
    <name type="scientific">Fibrella rubiginis</name>
    <dbReference type="NCBI Taxonomy" id="2817060"/>
    <lineage>
        <taxon>Bacteria</taxon>
        <taxon>Pseudomonadati</taxon>
        <taxon>Bacteroidota</taxon>
        <taxon>Cytophagia</taxon>
        <taxon>Cytophagales</taxon>
        <taxon>Spirosomataceae</taxon>
        <taxon>Fibrella</taxon>
    </lineage>
</organism>
<evidence type="ECO:0000256" key="5">
    <source>
        <dbReference type="ARBA" id="ARBA00023136"/>
    </source>
</evidence>
<dbReference type="Pfam" id="PF02687">
    <property type="entry name" value="FtsX"/>
    <property type="match status" value="2"/>
</dbReference>
<keyword evidence="3 6" id="KW-0812">Transmembrane</keyword>
<proteinExistence type="predicted"/>
<feature type="transmembrane region" description="Helical" evidence="6">
    <location>
        <begin position="20"/>
        <end position="43"/>
    </location>
</feature>
<feature type="transmembrane region" description="Helical" evidence="6">
    <location>
        <begin position="768"/>
        <end position="790"/>
    </location>
</feature>
<evidence type="ECO:0000313" key="9">
    <source>
        <dbReference type="EMBL" id="MBO0937464.1"/>
    </source>
</evidence>
<dbReference type="InterPro" id="IPR025857">
    <property type="entry name" value="MacB_PCD"/>
</dbReference>
<feature type="domain" description="ABC3 transporter permease C-terminal" evidence="7">
    <location>
        <begin position="300"/>
        <end position="414"/>
    </location>
</feature>
<dbReference type="PANTHER" id="PTHR30572:SF18">
    <property type="entry name" value="ABC-TYPE MACROLIDE FAMILY EXPORT SYSTEM PERMEASE COMPONENT 2"/>
    <property type="match status" value="1"/>
</dbReference>
<evidence type="ECO:0000256" key="1">
    <source>
        <dbReference type="ARBA" id="ARBA00004651"/>
    </source>
</evidence>
<comment type="caution">
    <text evidence="9">The sequence shown here is derived from an EMBL/GenBank/DDBJ whole genome shotgun (WGS) entry which is preliminary data.</text>
</comment>
<accession>A0A939K3K4</accession>
<evidence type="ECO:0000256" key="2">
    <source>
        <dbReference type="ARBA" id="ARBA00022475"/>
    </source>
</evidence>
<sequence length="809" mass="89004">MFRSYVNIALRNLWKNRGYAIINVVGLATAFCICTFLFLTAYLHLTYDSFHEDGDRIFQTYSFTNNPEKATKRGAMPLPFAPALKADYPELEAVTRVMTGRKSLVEANGKYLDKLINYTDPDFLRVFSFPLLSGNRASALRELSSVVISQNMAHDLFGTANPVGKRLRIGTDGDLKDYMVTGIISNAPDNSSIQYDALVRIENAPNYQRSKGNWSDGSHAVFVKLPLHVAQGTFEERLKTFAKKYYPGTINELIKKKARPDERGDLFAVRLQQLSDVHFNREISDNRGTPVVAIYVILGMAVFILLIACINFINLSIARSFTRAREVGVRKSLGALRRGLFIQIWGESALICVIGFLAGSGLAYGLMPAFNAAFGSRLNLTNAFQPGFIGLNLVLIVVVTLVAGGYPAAQMAGFNTVSVLKGQITTKRPGTLRNALIVTQFTLACLLACCTVIAYQQVNHLRQSPVGFDKEQVISIPVGAQANGRQVLQRLRNTFASDPAIVSITGTSVNLGRGRDHVSSRSTWGFSYKGRQVSADILLVDFDYLKTLHIKPLAGRDFDRAYASDSVDRVLITQSLARMMGEKNPVGILLGDDDDTTGTKSQVIGVVPDFHLYSVADEAKPIIMHLSGSEPIHYIFVRVTPQSLAGSMEKVKKAWTRAAPQVEFIGTFLDENVDAWYQNEEHLSQVLSLASGVAILLSCIGLFAIALLMMEQRTKEIGVRKVLGASITGIVLLLSRDFVRLVLIALCIALPLAWYGMQQWLANYSSRITISAWVFVAVGIAAILIALLTVSYQATRAALMNPVKSLRSE</sequence>
<evidence type="ECO:0000259" key="8">
    <source>
        <dbReference type="Pfam" id="PF12704"/>
    </source>
</evidence>
<dbReference type="EMBL" id="JAFMYV010000006">
    <property type="protein sequence ID" value="MBO0937464.1"/>
    <property type="molecule type" value="Genomic_DNA"/>
</dbReference>
<feature type="domain" description="MacB-like periplasmic core" evidence="8">
    <location>
        <begin position="26"/>
        <end position="239"/>
    </location>
</feature>
<dbReference type="GO" id="GO:0022857">
    <property type="term" value="F:transmembrane transporter activity"/>
    <property type="evidence" value="ECO:0007669"/>
    <property type="project" value="TreeGrafter"/>
</dbReference>
<feature type="transmembrane region" description="Helical" evidence="6">
    <location>
        <begin position="292"/>
        <end position="318"/>
    </location>
</feature>
<protein>
    <submittedName>
        <fullName evidence="9">ABC transporter permease</fullName>
    </submittedName>
</protein>
<dbReference type="RefSeq" id="WP_207365022.1">
    <property type="nucleotide sequence ID" value="NZ_JAFMYV010000006.1"/>
</dbReference>
<feature type="transmembrane region" description="Helical" evidence="6">
    <location>
        <begin position="738"/>
        <end position="756"/>
    </location>
</feature>
<evidence type="ECO:0000313" key="10">
    <source>
        <dbReference type="Proteomes" id="UP000664034"/>
    </source>
</evidence>
<feature type="transmembrane region" description="Helical" evidence="6">
    <location>
        <begin position="435"/>
        <end position="455"/>
    </location>
</feature>
<keyword evidence="2" id="KW-1003">Cell membrane</keyword>
<dbReference type="Pfam" id="PF12704">
    <property type="entry name" value="MacB_PCD"/>
    <property type="match status" value="1"/>
</dbReference>
<evidence type="ECO:0000256" key="3">
    <source>
        <dbReference type="ARBA" id="ARBA00022692"/>
    </source>
</evidence>
<name>A0A939K3K4_9BACT</name>
<dbReference type="InterPro" id="IPR050250">
    <property type="entry name" value="Macrolide_Exporter_MacB"/>
</dbReference>
<feature type="transmembrane region" description="Helical" evidence="6">
    <location>
        <begin position="387"/>
        <end position="414"/>
    </location>
</feature>
<evidence type="ECO:0000259" key="7">
    <source>
        <dbReference type="Pfam" id="PF02687"/>
    </source>
</evidence>
<dbReference type="InterPro" id="IPR003838">
    <property type="entry name" value="ABC3_permease_C"/>
</dbReference>
<dbReference type="AlphaFoldDB" id="A0A939K3K4"/>
<keyword evidence="4 6" id="KW-1133">Transmembrane helix</keyword>
<keyword evidence="10" id="KW-1185">Reference proteome</keyword>
<dbReference type="Proteomes" id="UP000664034">
    <property type="component" value="Unassembled WGS sequence"/>
</dbReference>
<evidence type="ECO:0000256" key="6">
    <source>
        <dbReference type="SAM" id="Phobius"/>
    </source>
</evidence>
<reference evidence="9" key="1">
    <citation type="submission" date="2021-03" db="EMBL/GenBank/DDBJ databases">
        <title>Fibrella sp. HMF5335 genome sequencing and assembly.</title>
        <authorList>
            <person name="Kang H."/>
            <person name="Kim H."/>
            <person name="Bae S."/>
            <person name="Joh K."/>
        </authorList>
    </citation>
    <scope>NUCLEOTIDE SEQUENCE</scope>
    <source>
        <strain evidence="9">HMF5335</strain>
    </source>
</reference>
<feature type="domain" description="ABC3 transporter permease C-terminal" evidence="7">
    <location>
        <begin position="689"/>
        <end position="802"/>
    </location>
</feature>
<keyword evidence="5 6" id="KW-0472">Membrane</keyword>
<gene>
    <name evidence="9" type="ORF">J2I47_12985</name>
</gene>
<evidence type="ECO:0000256" key="4">
    <source>
        <dbReference type="ARBA" id="ARBA00022989"/>
    </source>
</evidence>
<comment type="subcellular location">
    <subcellularLocation>
        <location evidence="1">Cell membrane</location>
        <topology evidence="1">Multi-pass membrane protein</topology>
    </subcellularLocation>
</comment>
<dbReference type="GO" id="GO:0005886">
    <property type="term" value="C:plasma membrane"/>
    <property type="evidence" value="ECO:0007669"/>
    <property type="project" value="UniProtKB-SubCell"/>
</dbReference>
<feature type="transmembrane region" description="Helical" evidence="6">
    <location>
        <begin position="339"/>
        <end position="367"/>
    </location>
</feature>
<feature type="transmembrane region" description="Helical" evidence="6">
    <location>
        <begin position="686"/>
        <end position="710"/>
    </location>
</feature>
<dbReference type="PANTHER" id="PTHR30572">
    <property type="entry name" value="MEMBRANE COMPONENT OF TRANSPORTER-RELATED"/>
    <property type="match status" value="1"/>
</dbReference>